<dbReference type="InterPro" id="IPR036452">
    <property type="entry name" value="Ribo_hydro-like"/>
</dbReference>
<dbReference type="OrthoDB" id="3592035at2759"/>
<name>A0A6A5V392_9PLEO</name>
<evidence type="ECO:0000259" key="2">
    <source>
        <dbReference type="Pfam" id="PF21027"/>
    </source>
</evidence>
<feature type="domain" description="Cellulose-binding Sde182 C-terminal" evidence="2">
    <location>
        <begin position="285"/>
        <end position="365"/>
    </location>
</feature>
<gene>
    <name evidence="3" type="ORF">BU23DRAFT_555449</name>
</gene>
<reference evidence="3" key="1">
    <citation type="journal article" date="2020" name="Stud. Mycol.">
        <title>101 Dothideomycetes genomes: a test case for predicting lifestyles and emergence of pathogens.</title>
        <authorList>
            <person name="Haridas S."/>
            <person name="Albert R."/>
            <person name="Binder M."/>
            <person name="Bloem J."/>
            <person name="Labutti K."/>
            <person name="Salamov A."/>
            <person name="Andreopoulos B."/>
            <person name="Baker S."/>
            <person name="Barry K."/>
            <person name="Bills G."/>
            <person name="Bluhm B."/>
            <person name="Cannon C."/>
            <person name="Castanera R."/>
            <person name="Culley D."/>
            <person name="Daum C."/>
            <person name="Ezra D."/>
            <person name="Gonzalez J."/>
            <person name="Henrissat B."/>
            <person name="Kuo A."/>
            <person name="Liang C."/>
            <person name="Lipzen A."/>
            <person name="Lutzoni F."/>
            <person name="Magnuson J."/>
            <person name="Mondo S."/>
            <person name="Nolan M."/>
            <person name="Ohm R."/>
            <person name="Pangilinan J."/>
            <person name="Park H.-J."/>
            <person name="Ramirez L."/>
            <person name="Alfaro M."/>
            <person name="Sun H."/>
            <person name="Tritt A."/>
            <person name="Yoshinaga Y."/>
            <person name="Zwiers L.-H."/>
            <person name="Turgeon B."/>
            <person name="Goodwin S."/>
            <person name="Spatafora J."/>
            <person name="Crous P."/>
            <person name="Grigoriev I."/>
        </authorList>
    </citation>
    <scope>NUCLEOTIDE SEQUENCE</scope>
    <source>
        <strain evidence="3">CBS 107.79</strain>
    </source>
</reference>
<dbReference type="InterPro" id="IPR011483">
    <property type="entry name" value="Sde182_NH-like"/>
</dbReference>
<evidence type="ECO:0000313" key="3">
    <source>
        <dbReference type="EMBL" id="KAF1971923.1"/>
    </source>
</evidence>
<keyword evidence="4" id="KW-1185">Reference proteome</keyword>
<dbReference type="Gene3D" id="2.60.40.10">
    <property type="entry name" value="Immunoglobulins"/>
    <property type="match status" value="1"/>
</dbReference>
<dbReference type="Pfam" id="PF07632">
    <property type="entry name" value="Sde182_NH-like"/>
    <property type="match status" value="1"/>
</dbReference>
<feature type="domain" description="Cellulose-binding Sde182 nucleoside hydrolase-like" evidence="1">
    <location>
        <begin position="2"/>
        <end position="208"/>
    </location>
</feature>
<dbReference type="InterPro" id="IPR013783">
    <property type="entry name" value="Ig-like_fold"/>
</dbReference>
<dbReference type="EMBL" id="ML976690">
    <property type="protein sequence ID" value="KAF1971923.1"/>
    <property type="molecule type" value="Genomic_DNA"/>
</dbReference>
<sequence length="366" mass="40329">MEDDTDGSNLIRTLLLDNDPRTLYLQAWGGTNTIARALKSLEESHAHTPHWASLKSSISRKTVILASGFQDQTYTDYVAPHWPHLRVSDFSFAYATWGFNCNVSGRGNIRPPSLPEAHVYFTGAWTKANIQIGPLGRLYRSWLDGQTMPGDQLDVFGNYTLAAAPGTWCKPLGAYDFLSEGDNVAVNPLLRTGIQDPENPAFGGWGGRSVRNSSKPELWQLAATEKAMNGSEVDGYTFNRWIAADRNDFAARMGWTLTPRYREGNHAPSVKIVNGGEVRARAGTTVELGACVGDPDGDQVSTSWWRYFEEGTYGGEVAVVATKNNGARVKVPVDAEPGQTISIIAEVTDKREFPLTRYDRVIIRVV</sequence>
<dbReference type="Pfam" id="PF21027">
    <property type="entry name" value="Sde0182_C"/>
    <property type="match status" value="1"/>
</dbReference>
<dbReference type="InterPro" id="IPR048527">
    <property type="entry name" value="Sde182_C"/>
</dbReference>
<evidence type="ECO:0000313" key="4">
    <source>
        <dbReference type="Proteomes" id="UP000800036"/>
    </source>
</evidence>
<organism evidence="3 4">
    <name type="scientific">Bimuria novae-zelandiae CBS 107.79</name>
    <dbReference type="NCBI Taxonomy" id="1447943"/>
    <lineage>
        <taxon>Eukaryota</taxon>
        <taxon>Fungi</taxon>
        <taxon>Dikarya</taxon>
        <taxon>Ascomycota</taxon>
        <taxon>Pezizomycotina</taxon>
        <taxon>Dothideomycetes</taxon>
        <taxon>Pleosporomycetidae</taxon>
        <taxon>Pleosporales</taxon>
        <taxon>Massarineae</taxon>
        <taxon>Didymosphaeriaceae</taxon>
        <taxon>Bimuria</taxon>
    </lineage>
</organism>
<protein>
    <recommendedName>
        <fullName evidence="5">DUF1593-domain-containing protein</fullName>
    </recommendedName>
</protein>
<dbReference type="Gene3D" id="3.90.245.10">
    <property type="entry name" value="Ribonucleoside hydrolase-like"/>
    <property type="match status" value="1"/>
</dbReference>
<proteinExistence type="predicted"/>
<evidence type="ECO:0000259" key="1">
    <source>
        <dbReference type="Pfam" id="PF07632"/>
    </source>
</evidence>
<dbReference type="AlphaFoldDB" id="A0A6A5V392"/>
<evidence type="ECO:0008006" key="5">
    <source>
        <dbReference type="Google" id="ProtNLM"/>
    </source>
</evidence>
<accession>A0A6A5V392</accession>
<dbReference type="Proteomes" id="UP000800036">
    <property type="component" value="Unassembled WGS sequence"/>
</dbReference>
<dbReference type="GO" id="GO:0016799">
    <property type="term" value="F:hydrolase activity, hydrolyzing N-glycosyl compounds"/>
    <property type="evidence" value="ECO:0007669"/>
    <property type="project" value="InterPro"/>
</dbReference>